<dbReference type="InterPro" id="IPR000866">
    <property type="entry name" value="AhpC/TSA"/>
</dbReference>
<organism evidence="2 3">
    <name type="scientific">Shewanella bicestrii</name>
    <dbReference type="NCBI Taxonomy" id="2018305"/>
    <lineage>
        <taxon>Bacteria</taxon>
        <taxon>Pseudomonadati</taxon>
        <taxon>Pseudomonadota</taxon>
        <taxon>Gammaproteobacteria</taxon>
        <taxon>Alteromonadales</taxon>
        <taxon>Shewanellaceae</taxon>
        <taxon>Shewanella</taxon>
    </lineage>
</organism>
<dbReference type="GO" id="GO:0016209">
    <property type="term" value="F:antioxidant activity"/>
    <property type="evidence" value="ECO:0007669"/>
    <property type="project" value="InterPro"/>
</dbReference>
<dbReference type="InterPro" id="IPR036249">
    <property type="entry name" value="Thioredoxin-like_sf"/>
</dbReference>
<dbReference type="Gene3D" id="3.40.30.10">
    <property type="entry name" value="Glutaredoxin"/>
    <property type="match status" value="1"/>
</dbReference>
<dbReference type="RefSeq" id="WP_011716497.1">
    <property type="nucleotide sequence ID" value="NZ_CP022358.1"/>
</dbReference>
<dbReference type="PROSITE" id="PS51352">
    <property type="entry name" value="THIOREDOXIN_2"/>
    <property type="match status" value="1"/>
</dbReference>
<dbReference type="InterPro" id="IPR013766">
    <property type="entry name" value="Thioredoxin_domain"/>
</dbReference>
<evidence type="ECO:0000313" key="3">
    <source>
        <dbReference type="Proteomes" id="UP000198367"/>
    </source>
</evidence>
<dbReference type="CDD" id="cd03011">
    <property type="entry name" value="TlpA_like_ScsD_MtbDsbE"/>
    <property type="match status" value="1"/>
</dbReference>
<dbReference type="KEGG" id="sbj:CF168_13615"/>
<dbReference type="EMBL" id="CP022358">
    <property type="protein sequence ID" value="ASK69817.1"/>
    <property type="molecule type" value="Genomic_DNA"/>
</dbReference>
<gene>
    <name evidence="2" type="ORF">CF168_13615</name>
</gene>
<dbReference type="PANTHER" id="PTHR42852">
    <property type="entry name" value="THIOL:DISULFIDE INTERCHANGE PROTEIN DSBE"/>
    <property type="match status" value="1"/>
</dbReference>
<sequence length="184" mass="20763">MTTANSSAKPAQALNWRQKLQSPRFWLKQLRDLSIMALVLYGVSLYLQRDMITGQAPVLSGIAIDGSQLALNSAQTEPTLVYFWGTWCPVCRVTSPMVESISQDHNVISVAVASGSDREIQHYMDEHQYHFPVLNDNKGERSTQWGAMAFPAIYIIDTQGEIRYITSGVTSTWGMKFRLWLAQF</sequence>
<dbReference type="Pfam" id="PF00578">
    <property type="entry name" value="AhpC-TSA"/>
    <property type="match status" value="1"/>
</dbReference>
<reference evidence="2 3" key="1">
    <citation type="submission" date="2017-07" db="EMBL/GenBank/DDBJ databases">
        <title>Phenotypical and genomic characterization of a clinical isolate of Shewanella bicestrii sp. nov. producing an extended-spectrum beta-lactamase and a new oxacillinase variant.</title>
        <authorList>
            <person name="Jousset A.B."/>
            <person name="Bonnin R.A."/>
            <person name="Girlich D."/>
            <person name="Dabos L."/>
            <person name="Potron A."/>
            <person name="Dortet L."/>
            <person name="Glaser P."/>
            <person name="Naas T."/>
        </authorList>
    </citation>
    <scope>NUCLEOTIDE SEQUENCE [LARGE SCALE GENOMIC DNA]</scope>
    <source>
        <strain evidence="2 3">JAB-1</strain>
    </source>
</reference>
<dbReference type="SUPFAM" id="SSF52833">
    <property type="entry name" value="Thioredoxin-like"/>
    <property type="match status" value="1"/>
</dbReference>
<dbReference type="GO" id="GO:0016491">
    <property type="term" value="F:oxidoreductase activity"/>
    <property type="evidence" value="ECO:0007669"/>
    <property type="project" value="InterPro"/>
</dbReference>
<keyword evidence="3" id="KW-1185">Reference proteome</keyword>
<dbReference type="InterPro" id="IPR050553">
    <property type="entry name" value="Thioredoxin_ResA/DsbE_sf"/>
</dbReference>
<protein>
    <submittedName>
        <fullName evidence="2">Protein disulfide oxidoreductase</fullName>
    </submittedName>
</protein>
<accession>A0A220UNM3</accession>
<proteinExistence type="predicted"/>
<dbReference type="PANTHER" id="PTHR42852:SF17">
    <property type="entry name" value="THIOREDOXIN-LIKE PROTEIN HI_1115"/>
    <property type="match status" value="1"/>
</dbReference>
<evidence type="ECO:0000313" key="2">
    <source>
        <dbReference type="EMBL" id="ASK69817.1"/>
    </source>
</evidence>
<evidence type="ECO:0000259" key="1">
    <source>
        <dbReference type="PROSITE" id="PS51352"/>
    </source>
</evidence>
<dbReference type="AlphaFoldDB" id="A0A220UNM3"/>
<feature type="domain" description="Thioredoxin" evidence="1">
    <location>
        <begin position="50"/>
        <end position="184"/>
    </location>
</feature>
<name>A0A220UNM3_9GAMM</name>
<dbReference type="Proteomes" id="UP000198367">
    <property type="component" value="Chromosome"/>
</dbReference>